<dbReference type="InterPro" id="IPR013974">
    <property type="entry name" value="SAF"/>
</dbReference>
<dbReference type="Proteomes" id="UP000275225">
    <property type="component" value="Unassembled WGS sequence"/>
</dbReference>
<dbReference type="RefSeq" id="WP_124235651.1">
    <property type="nucleotide sequence ID" value="NZ_JBHUFI010000006.1"/>
</dbReference>
<dbReference type="OrthoDB" id="4808509at2"/>
<keyword evidence="3" id="KW-1185">Reference proteome</keyword>
<name>A0A3N6ZS26_9ACTN</name>
<evidence type="ECO:0000259" key="1">
    <source>
        <dbReference type="SMART" id="SM00858"/>
    </source>
</evidence>
<dbReference type="EMBL" id="RQJX01000002">
    <property type="protein sequence ID" value="RQN09797.1"/>
    <property type="molecule type" value="Genomic_DNA"/>
</dbReference>
<dbReference type="CDD" id="cd11614">
    <property type="entry name" value="SAF_CpaB_FlgA_like"/>
    <property type="match status" value="1"/>
</dbReference>
<gene>
    <name evidence="2" type="ORF">EHW97_02890</name>
</gene>
<comment type="caution">
    <text evidence="2">The sequence shown here is derived from an EMBL/GenBank/DDBJ whole genome shotgun (WGS) entry which is preliminary data.</text>
</comment>
<proteinExistence type="predicted"/>
<sequence>MERLSRFLADHRRVLAAVLAGLAMFAALTALTSEPASRTVLVASRDLPSGHVLEDSDVERVAMPEAAAVETVAEPAGRMSAGAMRAGEPLTDRRVIDPRDLPDGRVLASIAVERSAAELVRPGDAVDVLAIADAHDAPADPVVEQADVLVVQEREGTEMTTLGLVVEPAVARTLAAVGATSRFAVTHTAP</sequence>
<protein>
    <recommendedName>
        <fullName evidence="1">SAF domain-containing protein</fullName>
    </recommendedName>
</protein>
<feature type="domain" description="SAF" evidence="1">
    <location>
        <begin position="38"/>
        <end position="96"/>
    </location>
</feature>
<accession>A0A3N6ZS26</accession>
<dbReference type="Pfam" id="PF08666">
    <property type="entry name" value="SAF"/>
    <property type="match status" value="1"/>
</dbReference>
<reference evidence="2 3" key="1">
    <citation type="submission" date="2018-11" db="EMBL/GenBank/DDBJ databases">
        <authorList>
            <person name="Li F."/>
        </authorList>
    </citation>
    <scope>NUCLEOTIDE SEQUENCE [LARGE SCALE GENOMIC DNA]</scope>
    <source>
        <strain evidence="2 3">YS17T</strain>
    </source>
</reference>
<evidence type="ECO:0000313" key="3">
    <source>
        <dbReference type="Proteomes" id="UP000275225"/>
    </source>
</evidence>
<dbReference type="SMART" id="SM00858">
    <property type="entry name" value="SAF"/>
    <property type="match status" value="1"/>
</dbReference>
<organism evidence="2 3">
    <name type="scientific">Aeromicrobium camelliae</name>
    <dbReference type="NCBI Taxonomy" id="1538144"/>
    <lineage>
        <taxon>Bacteria</taxon>
        <taxon>Bacillati</taxon>
        <taxon>Actinomycetota</taxon>
        <taxon>Actinomycetes</taxon>
        <taxon>Propionibacteriales</taxon>
        <taxon>Nocardioidaceae</taxon>
        <taxon>Aeromicrobium</taxon>
    </lineage>
</organism>
<dbReference type="AlphaFoldDB" id="A0A3N6ZS26"/>
<evidence type="ECO:0000313" key="2">
    <source>
        <dbReference type="EMBL" id="RQN09797.1"/>
    </source>
</evidence>